<keyword evidence="5 6" id="KW-0472">Membrane</keyword>
<sequence>MPTFILKAPALPFKRGYDALQHVHGEWRLMIMVAAFASGCLLQIVPNSEILTLSWLLFMAASVLVAAFVARQLQRTAVQMILALLMGMVCAAARIDRLHAPAFGPERYVSLEGSVKTVEARPGGSTRLIVLPSAMEGETESLPLSVRLLVRTDIRGELTPGTMVRTQALLHEPRGAITPDGFNFARKAYFDGIGAEGFAVAPIDVLGMPETGGLGVAAGIEGIRQQVAQRIMARQPDQSGAVAVALLVGYRHYLTDQTVDDFRDAGLAHLMAISGLHMGLITTAAFFLFEFLFAAFPGIALRVPPRKLAAVAAWSVALGYLLLSGMSTATVRAFIMVSIGLLAILLDRRVLSLRNVAIAAGIILSLWPEAILSVGFQMSFSATSALVVAYERLAKSTFRMPMGQGLLAKVGRFLAMTAFTTIVAEVAVAPFALYHFQATPLVGLGANLLAVPIVSLVVMPLALLALLVMPLGWDGPVLHLMGAALDLVRGVAGTFGAPSYGVAHIPQQSAAFIVVASIVLFLCLLLKSRTVWVPVVAGLLAAPFLYQDARNDLLIDSGGNIVAVFDQPAGRFDISGGRRGSFRDDAWARYWGISPDEVPGRLKRQCDSDGCLTRLPTGLVVARARSLGGMRRDCVQADIVIMPVRWRRYCRGDGVKLSEEGLARYGPVAYDLKTGEVRWSRERGNRPWHAGPKKEG</sequence>
<feature type="transmembrane region" description="Helical" evidence="6">
    <location>
        <begin position="267"/>
        <end position="296"/>
    </location>
</feature>
<feature type="transmembrane region" description="Helical" evidence="6">
    <location>
        <begin position="509"/>
        <end position="526"/>
    </location>
</feature>
<dbReference type="Pfam" id="PF03772">
    <property type="entry name" value="Competence"/>
    <property type="match status" value="1"/>
</dbReference>
<evidence type="ECO:0000256" key="5">
    <source>
        <dbReference type="ARBA" id="ARBA00023136"/>
    </source>
</evidence>
<feature type="transmembrane region" description="Helical" evidence="6">
    <location>
        <begin position="329"/>
        <end position="346"/>
    </location>
</feature>
<dbReference type="PANTHER" id="PTHR30619">
    <property type="entry name" value="DNA INTERNALIZATION/COMPETENCE PROTEIN COMEC/REC2"/>
    <property type="match status" value="1"/>
</dbReference>
<evidence type="ECO:0000259" key="7">
    <source>
        <dbReference type="Pfam" id="PF03772"/>
    </source>
</evidence>
<evidence type="ECO:0000259" key="8">
    <source>
        <dbReference type="Pfam" id="PF13567"/>
    </source>
</evidence>
<evidence type="ECO:0000256" key="3">
    <source>
        <dbReference type="ARBA" id="ARBA00022692"/>
    </source>
</evidence>
<dbReference type="InterPro" id="IPR004477">
    <property type="entry name" value="ComEC_N"/>
</dbReference>
<feature type="transmembrane region" description="Helical" evidence="6">
    <location>
        <begin position="448"/>
        <end position="468"/>
    </location>
</feature>
<feature type="transmembrane region" description="Helical" evidence="6">
    <location>
        <begin position="413"/>
        <end position="436"/>
    </location>
</feature>
<feature type="transmembrane region" description="Helical" evidence="6">
    <location>
        <begin position="27"/>
        <end position="45"/>
    </location>
</feature>
<feature type="transmembrane region" description="Helical" evidence="6">
    <location>
        <begin position="308"/>
        <end position="323"/>
    </location>
</feature>
<keyword evidence="4 6" id="KW-1133">Transmembrane helix</keyword>
<keyword evidence="10" id="KW-1185">Reference proteome</keyword>
<evidence type="ECO:0000256" key="4">
    <source>
        <dbReference type="ARBA" id="ARBA00022989"/>
    </source>
</evidence>
<dbReference type="EMBL" id="FNAK01000002">
    <property type="protein sequence ID" value="SDD63791.1"/>
    <property type="molecule type" value="Genomic_DNA"/>
</dbReference>
<dbReference type="AlphaFoldDB" id="A0A1G6WD66"/>
<proteinExistence type="predicted"/>
<dbReference type="GO" id="GO:0005886">
    <property type="term" value="C:plasma membrane"/>
    <property type="evidence" value="ECO:0007669"/>
    <property type="project" value="UniProtKB-SubCell"/>
</dbReference>
<evidence type="ECO:0000313" key="10">
    <source>
        <dbReference type="Proteomes" id="UP000183685"/>
    </source>
</evidence>
<dbReference type="InterPro" id="IPR025405">
    <property type="entry name" value="DUF4131"/>
</dbReference>
<feature type="domain" description="ComEC/Rec2-related protein" evidence="7">
    <location>
        <begin position="246"/>
        <end position="529"/>
    </location>
</feature>
<gene>
    <name evidence="9" type="ORF">SAMN04488071_1065</name>
</gene>
<evidence type="ECO:0000256" key="2">
    <source>
        <dbReference type="ARBA" id="ARBA00022475"/>
    </source>
</evidence>
<reference evidence="9 10" key="1">
    <citation type="submission" date="2016-10" db="EMBL/GenBank/DDBJ databases">
        <authorList>
            <person name="de Groot N.N."/>
        </authorList>
    </citation>
    <scope>NUCLEOTIDE SEQUENCE [LARGE SCALE GENOMIC DNA]</scope>
    <source>
        <strain evidence="9 10">CGMCC 1.9109</strain>
    </source>
</reference>
<feature type="transmembrane region" description="Helical" evidence="6">
    <location>
        <begin position="52"/>
        <end position="70"/>
    </location>
</feature>
<dbReference type="Pfam" id="PF13567">
    <property type="entry name" value="DUF4131"/>
    <property type="match status" value="1"/>
</dbReference>
<evidence type="ECO:0000256" key="1">
    <source>
        <dbReference type="ARBA" id="ARBA00004651"/>
    </source>
</evidence>
<dbReference type="NCBIfam" id="TIGR00360">
    <property type="entry name" value="ComEC_N-term"/>
    <property type="match status" value="1"/>
</dbReference>
<dbReference type="RefSeq" id="WP_160328622.1">
    <property type="nucleotide sequence ID" value="NZ_FNAK01000002.1"/>
</dbReference>
<dbReference type="PANTHER" id="PTHR30619:SF1">
    <property type="entry name" value="RECOMBINATION PROTEIN 2"/>
    <property type="match status" value="1"/>
</dbReference>
<evidence type="ECO:0000313" key="9">
    <source>
        <dbReference type="EMBL" id="SDD63791.1"/>
    </source>
</evidence>
<protein>
    <submittedName>
        <fullName evidence="9">Competence protein ComEC</fullName>
    </submittedName>
</protein>
<evidence type="ECO:0000256" key="6">
    <source>
        <dbReference type="SAM" id="Phobius"/>
    </source>
</evidence>
<dbReference type="STRING" id="637679.GCA_001550055_02780"/>
<feature type="transmembrane region" description="Helical" evidence="6">
    <location>
        <begin position="76"/>
        <end position="95"/>
    </location>
</feature>
<name>A0A1G6WD66_9PROT</name>
<comment type="subcellular location">
    <subcellularLocation>
        <location evidence="1">Cell membrane</location>
        <topology evidence="1">Multi-pass membrane protein</topology>
    </subcellularLocation>
</comment>
<keyword evidence="3 6" id="KW-0812">Transmembrane</keyword>
<keyword evidence="2" id="KW-1003">Cell membrane</keyword>
<accession>A0A1G6WD66</accession>
<organism evidence="9 10">
    <name type="scientific">Kordiimonas lacus</name>
    <dbReference type="NCBI Taxonomy" id="637679"/>
    <lineage>
        <taxon>Bacteria</taxon>
        <taxon>Pseudomonadati</taxon>
        <taxon>Pseudomonadota</taxon>
        <taxon>Alphaproteobacteria</taxon>
        <taxon>Kordiimonadales</taxon>
        <taxon>Kordiimonadaceae</taxon>
        <taxon>Kordiimonas</taxon>
    </lineage>
</organism>
<dbReference type="Proteomes" id="UP000183685">
    <property type="component" value="Unassembled WGS sequence"/>
</dbReference>
<feature type="domain" description="DUF4131" evidence="8">
    <location>
        <begin position="54"/>
        <end position="204"/>
    </location>
</feature>
<dbReference type="InterPro" id="IPR052159">
    <property type="entry name" value="Competence_DNA_uptake"/>
</dbReference>